<dbReference type="InterPro" id="IPR011692">
    <property type="entry name" value="Stress_up-reg_Nod19"/>
</dbReference>
<evidence type="ECO:0000313" key="4">
    <source>
        <dbReference type="Proteomes" id="UP000490939"/>
    </source>
</evidence>
<dbReference type="Pfam" id="PF07712">
    <property type="entry name" value="SURNod19"/>
    <property type="match status" value="1"/>
</dbReference>
<keyword evidence="4" id="KW-1185">Reference proteome</keyword>
<dbReference type="EMBL" id="WNWR01000269">
    <property type="protein sequence ID" value="KAE9985879.1"/>
    <property type="molecule type" value="Genomic_DNA"/>
</dbReference>
<sequence length="421" mass="44504">MKASNLAVSLLLAPFSNALPVIESRQSLPAWLSNIMPPTSTLMGFAGSMIPAQEGTITSAEPLLRKTAKRDIIRYGPFTLPANKKGTDMPAEGGHMHGSAPPAPSKVGESKGDDMPGMAGGGAEKPAAPNSGINQIMDLLKNKPMDPNGLGLVKRLSTGFCKDCTVLSGKVDVVFPNGTKAGINNGVYLHHAVTMDMTKAVPTFVKGCGGIAGSFSPFIGGAVDGFTQYFTTEDGAYDSGFHLDQDTLVMQAEMVNYNKEPQEIYVQMDVEYMPDKVGNDAMQFTLAATECSSLTQSFRPPKNAVGEIKSADYPITADGDFIAARGHMHDSGTYVSMSINGNVVCQSNATYGGAGSSTIVDGKEWQTITKMSTCAGPIPVKKGDNVVIAAGYDTEKHPARESNGEEQESMGIMTFVYVGKK</sequence>
<feature type="chain" id="PRO_5034882116" evidence="2">
    <location>
        <begin position="19"/>
        <end position="421"/>
    </location>
</feature>
<evidence type="ECO:0000256" key="1">
    <source>
        <dbReference type="SAM" id="MobiDB-lite"/>
    </source>
</evidence>
<feature type="region of interest" description="Disordered" evidence="1">
    <location>
        <begin position="83"/>
        <end position="130"/>
    </location>
</feature>
<comment type="caution">
    <text evidence="3">The sequence shown here is derived from an EMBL/GenBank/DDBJ whole genome shotgun (WGS) entry which is preliminary data.</text>
</comment>
<accession>A0A8H3VFB4</accession>
<feature type="signal peptide" evidence="2">
    <location>
        <begin position="1"/>
        <end position="18"/>
    </location>
</feature>
<proteinExistence type="predicted"/>
<evidence type="ECO:0000256" key="2">
    <source>
        <dbReference type="SAM" id="SignalP"/>
    </source>
</evidence>
<dbReference type="AlphaFoldDB" id="A0A8H3VFB4"/>
<reference evidence="3 4" key="1">
    <citation type="submission" date="2019-07" db="EMBL/GenBank/DDBJ databases">
        <title>Venturia inaequalis Genome Resource.</title>
        <authorList>
            <person name="Lichtner F.J."/>
        </authorList>
    </citation>
    <scope>NUCLEOTIDE SEQUENCE [LARGE SCALE GENOMIC DNA]</scope>
    <source>
        <strain evidence="3 4">DMI_063113</strain>
    </source>
</reference>
<protein>
    <submittedName>
        <fullName evidence="3">Uncharacterized protein</fullName>
    </submittedName>
</protein>
<name>A0A8H3VFB4_VENIN</name>
<dbReference type="Proteomes" id="UP000490939">
    <property type="component" value="Unassembled WGS sequence"/>
</dbReference>
<keyword evidence="2" id="KW-0732">Signal</keyword>
<evidence type="ECO:0000313" key="3">
    <source>
        <dbReference type="EMBL" id="KAE9985879.1"/>
    </source>
</evidence>
<gene>
    <name evidence="3" type="ORF">EG327_004521</name>
</gene>
<organism evidence="3 4">
    <name type="scientific">Venturia inaequalis</name>
    <name type="common">Apple scab fungus</name>
    <dbReference type="NCBI Taxonomy" id="5025"/>
    <lineage>
        <taxon>Eukaryota</taxon>
        <taxon>Fungi</taxon>
        <taxon>Dikarya</taxon>
        <taxon>Ascomycota</taxon>
        <taxon>Pezizomycotina</taxon>
        <taxon>Dothideomycetes</taxon>
        <taxon>Pleosporomycetidae</taxon>
        <taxon>Venturiales</taxon>
        <taxon>Venturiaceae</taxon>
        <taxon>Venturia</taxon>
    </lineage>
</organism>